<protein>
    <recommendedName>
        <fullName evidence="2">SWIM-type domain-containing protein</fullName>
    </recommendedName>
</protein>
<proteinExistence type="predicted"/>
<keyword evidence="1" id="KW-0479">Metal-binding</keyword>
<name>A0A4R3NM78_9GAMM</name>
<dbReference type="Proteomes" id="UP000295055">
    <property type="component" value="Unassembled WGS sequence"/>
</dbReference>
<organism evidence="3 4">
    <name type="scientific">Providencia alcalifaciens</name>
    <dbReference type="NCBI Taxonomy" id="126385"/>
    <lineage>
        <taxon>Bacteria</taxon>
        <taxon>Pseudomonadati</taxon>
        <taxon>Pseudomonadota</taxon>
        <taxon>Gammaproteobacteria</taxon>
        <taxon>Enterobacterales</taxon>
        <taxon>Morganellaceae</taxon>
        <taxon>Providencia</taxon>
    </lineage>
</organism>
<reference evidence="3 4" key="1">
    <citation type="submission" date="2019-03" db="EMBL/GenBank/DDBJ databases">
        <title>Genomic analyses of the natural microbiome of Caenorhabditis elegans.</title>
        <authorList>
            <person name="Samuel B."/>
        </authorList>
    </citation>
    <scope>NUCLEOTIDE SEQUENCE [LARGE SCALE GENOMIC DNA]</scope>
    <source>
        <strain evidence="3 4">JUb102</strain>
    </source>
</reference>
<keyword evidence="1" id="KW-0862">Zinc</keyword>
<evidence type="ECO:0000259" key="2">
    <source>
        <dbReference type="PROSITE" id="PS50966"/>
    </source>
</evidence>
<dbReference type="AlphaFoldDB" id="A0A4R3NM78"/>
<evidence type="ECO:0000256" key="1">
    <source>
        <dbReference type="PROSITE-ProRule" id="PRU00325"/>
    </source>
</evidence>
<evidence type="ECO:0000313" key="3">
    <source>
        <dbReference type="EMBL" id="TCT35723.1"/>
    </source>
</evidence>
<feature type="domain" description="SWIM-type" evidence="2">
    <location>
        <begin position="51"/>
        <end position="84"/>
    </location>
</feature>
<dbReference type="Pfam" id="PF04434">
    <property type="entry name" value="SWIM"/>
    <property type="match status" value="1"/>
</dbReference>
<dbReference type="PROSITE" id="PS50966">
    <property type="entry name" value="ZF_SWIM"/>
    <property type="match status" value="1"/>
</dbReference>
<sequence length="689" mass="78422">MSWKTVYLHYDDDALAVFANIGLLRRARKDLESGKVSPVCLADGTFTSDGQQVTLDPQGVQKASCDCTASGCCKHILAAVLWVQTNSDEQSIDSTEDSLESVDIEPLLPELLAFDVPALIKQNSKPDCRLAVKILQDWQDHAVILDDQSNQLKITIPNYDEPIIYIRGNGFQGMLSSLPEKQQKALHLAAVAKVFLQHNQSWSWPDDLMPNREVTLALSDDEQTVIATIQRFIHDMLRQGLSHISQSSAAQLHLLNMSARAEGLPRLANYLKRLSYQVKLLAQRHFTIDEGQVLRFIAQIRGYLYQLTHASDDKIAQLRAFGRRQYDSKTDILSLTPIHAEWWQTQSGAIGGTFSFWDNQEKKVVQCSQARANTLDPNFTRHTVWQTLAIWKQTADNLMRSGFELHNPRLSDEGKFAASGDSYAVSSSAVSHVPCISFDDYQTLKSELGFEDWKAATIYFNTLTDDTQFEPVVLHIDSYEPLHWNEIEQCVSWAVLDSHQNRAFLRLNWQGTENHKIEELRFITQKGWEISAVSVQVSVSQQQLQLTPKTLWLKKEQGIELFYLDFESVPRKKQSSKFMTSIAEYMAKKQQDRTAFAPVPTLAQQITRPILSVLETQSCTGRAQLSASQIDELNFVVRTLQDLGMLWFAKQLVHYVKKENQTAENLLRLVYLCDQFERSQKLMPFELNS</sequence>
<accession>A0A4R3NM78</accession>
<dbReference type="InterPro" id="IPR007527">
    <property type="entry name" value="Znf_SWIM"/>
</dbReference>
<dbReference type="OrthoDB" id="242553at2"/>
<comment type="caution">
    <text evidence="3">The sequence shown here is derived from an EMBL/GenBank/DDBJ whole genome shotgun (WGS) entry which is preliminary data.</text>
</comment>
<gene>
    <name evidence="3" type="ORF">EC835_103177</name>
</gene>
<dbReference type="GO" id="GO:0008270">
    <property type="term" value="F:zinc ion binding"/>
    <property type="evidence" value="ECO:0007669"/>
    <property type="project" value="UniProtKB-KW"/>
</dbReference>
<evidence type="ECO:0000313" key="4">
    <source>
        <dbReference type="Proteomes" id="UP000295055"/>
    </source>
</evidence>
<keyword evidence="1" id="KW-0863">Zinc-finger</keyword>
<dbReference type="RefSeq" id="WP_132495954.1">
    <property type="nucleotide sequence ID" value="NZ_SMAS01000003.1"/>
</dbReference>
<dbReference type="EMBL" id="SMAS01000003">
    <property type="protein sequence ID" value="TCT35723.1"/>
    <property type="molecule type" value="Genomic_DNA"/>
</dbReference>